<evidence type="ECO:0000313" key="1">
    <source>
        <dbReference type="EMBL" id="KAG5929590.1"/>
    </source>
</evidence>
<accession>A0A8K0JBN5</accession>
<dbReference type="Proteomes" id="UP000811619">
    <property type="component" value="Unassembled WGS sequence"/>
</dbReference>
<comment type="caution">
    <text evidence="1">The sequence shown here is derived from an EMBL/GenBank/DDBJ whole genome shotgun (WGS) entry which is preliminary data.</text>
</comment>
<sequence length="160" mass="17651">MSPARQLYTSPLVDPRRLTVDPIQLRRDLALLTAVHGAVKAGLEQAREAKAVGSSLQCSILINTDDAQLAQTLGFYHDELDAIFVVSRVDVNRAFEGQPAWQYTREIEIQGSPAGTVHVMPPQQEKCSRCWRYLAEQEDGLCRRCDDVVGQVAAAVDEAS</sequence>
<dbReference type="GO" id="GO:0032543">
    <property type="term" value="P:mitochondrial translation"/>
    <property type="evidence" value="ECO:0007669"/>
    <property type="project" value="TreeGrafter"/>
</dbReference>
<dbReference type="GO" id="GO:0005524">
    <property type="term" value="F:ATP binding"/>
    <property type="evidence" value="ECO:0007669"/>
    <property type="project" value="InterPro"/>
</dbReference>
<dbReference type="InterPro" id="IPR009080">
    <property type="entry name" value="tRNAsynth_Ia_anticodon-bd"/>
</dbReference>
<keyword evidence="2" id="KW-1185">Reference proteome</keyword>
<proteinExistence type="predicted"/>
<dbReference type="GO" id="GO:0005739">
    <property type="term" value="C:mitochondrion"/>
    <property type="evidence" value="ECO:0007669"/>
    <property type="project" value="TreeGrafter"/>
</dbReference>
<dbReference type="EMBL" id="SRPY01000050">
    <property type="protein sequence ID" value="KAG5929590.1"/>
    <property type="molecule type" value="Genomic_DNA"/>
</dbReference>
<dbReference type="PANTHER" id="PTHR42765:SF1">
    <property type="entry name" value="ISOLEUCINE--TRNA LIGASE, MITOCHONDRIAL"/>
    <property type="match status" value="1"/>
</dbReference>
<dbReference type="PANTHER" id="PTHR42765">
    <property type="entry name" value="SOLEUCYL-TRNA SYNTHETASE"/>
    <property type="match status" value="1"/>
</dbReference>
<dbReference type="GO" id="GO:0006428">
    <property type="term" value="P:isoleucyl-tRNA aminoacylation"/>
    <property type="evidence" value="ECO:0007669"/>
    <property type="project" value="TreeGrafter"/>
</dbReference>
<dbReference type="GO" id="GO:0004822">
    <property type="term" value="F:isoleucine-tRNA ligase activity"/>
    <property type="evidence" value="ECO:0007669"/>
    <property type="project" value="TreeGrafter"/>
</dbReference>
<organism evidence="1 2">
    <name type="scientific">Claviceps africana</name>
    <dbReference type="NCBI Taxonomy" id="83212"/>
    <lineage>
        <taxon>Eukaryota</taxon>
        <taxon>Fungi</taxon>
        <taxon>Dikarya</taxon>
        <taxon>Ascomycota</taxon>
        <taxon>Pezizomycotina</taxon>
        <taxon>Sordariomycetes</taxon>
        <taxon>Hypocreomycetidae</taxon>
        <taxon>Hypocreales</taxon>
        <taxon>Clavicipitaceae</taxon>
        <taxon>Claviceps</taxon>
    </lineage>
</organism>
<dbReference type="SUPFAM" id="SSF47323">
    <property type="entry name" value="Anticodon-binding domain of a subclass of class I aminoacyl-tRNA synthetases"/>
    <property type="match status" value="1"/>
</dbReference>
<dbReference type="Gene3D" id="1.10.730.20">
    <property type="match status" value="1"/>
</dbReference>
<protein>
    <submittedName>
        <fullName evidence="1">Uncharacterized protein</fullName>
    </submittedName>
</protein>
<name>A0A8K0JBN5_9HYPO</name>
<reference evidence="1" key="1">
    <citation type="journal article" date="2020" name="bioRxiv">
        <title>Whole genome comparisons of ergot fungi reveals the divergence and evolution of species within the genus Claviceps are the result of varying mechanisms driving genome evolution and host range expansion.</title>
        <authorList>
            <person name="Wyka S.A."/>
            <person name="Mondo S.J."/>
            <person name="Liu M."/>
            <person name="Dettman J."/>
            <person name="Nalam V."/>
            <person name="Broders K.D."/>
        </authorList>
    </citation>
    <scope>NUCLEOTIDE SEQUENCE</scope>
    <source>
        <strain evidence="1">CCC 489</strain>
    </source>
</reference>
<dbReference type="InterPro" id="IPR050081">
    <property type="entry name" value="Ile-tRNA_ligase"/>
</dbReference>
<gene>
    <name evidence="1" type="ORF">E4U42_005294</name>
</gene>
<dbReference type="AlphaFoldDB" id="A0A8K0JBN5"/>
<evidence type="ECO:0000313" key="2">
    <source>
        <dbReference type="Proteomes" id="UP000811619"/>
    </source>
</evidence>